<sequence>MCKKRPATNQHSKTNSEHNYRRRQLLRTGIAATAVGGSGFGSRALAADSDPATKTGTGTKTTAITTKRTTMTTPLSCNGETTYWDRTVEEVDDEWTTRAATDRYCSLPCELLDSSTLEIGQQVRLFHDDGGGFANAIYTIASDHDSEHLWLTDRGLGRIGAEGGDTVTVGQLAAHPNYGTRQSARLNDEYAEYLVGDDGDSNVKNGVDGGDVDTDVLALAPHGGYIEYGTDWQAKRVADTADGLAWICAGFNDVGGALDRWHIHSTDIHHASFPALDDIRHGEFEWSVAFHGYTNNTILVGGTASEDDRALVATALEEALPETPVELASSDASSYAGAAPENVLNEVGTIGQTIQLEQPMDVRQEQWAAVADAVASALEELH</sequence>
<dbReference type="EMBL" id="CP001932">
    <property type="protein sequence ID" value="ADD05777.1"/>
    <property type="molecule type" value="Genomic_DNA"/>
</dbReference>
<evidence type="ECO:0000313" key="5">
    <source>
        <dbReference type="Proteomes" id="UP000011543"/>
    </source>
</evidence>
<dbReference type="OrthoDB" id="168704at2157"/>
<evidence type="ECO:0000313" key="4">
    <source>
        <dbReference type="Proteomes" id="UP000001879"/>
    </source>
</evidence>
<dbReference type="PaxDb" id="547559-Nmag_2210"/>
<feature type="region of interest" description="Disordered" evidence="1">
    <location>
        <begin position="1"/>
        <end position="21"/>
    </location>
</feature>
<evidence type="ECO:0000313" key="2">
    <source>
        <dbReference type="EMBL" id="ADD05777.1"/>
    </source>
</evidence>
<dbReference type="InterPro" id="IPR038128">
    <property type="entry name" value="Gamma_PGA_hydro_sf"/>
</dbReference>
<proteinExistence type="predicted"/>
<dbReference type="Proteomes" id="UP000001879">
    <property type="component" value="Chromosome"/>
</dbReference>
<name>D3SWP5_NATMM</name>
<accession>D3SWP5</accession>
<reference evidence="2 4" key="2">
    <citation type="journal article" date="2012" name="BMC Genomics">
        <title>A comparative genomics perspective on the genetic content of the alkaliphilic haloarchaeon Natrialba magadii ATCC 43099T.</title>
        <authorList>
            <person name="Siddaramappa S."/>
            <person name="Challacombe J.F."/>
            <person name="Decastro R.E."/>
            <person name="Pfeiffer F."/>
            <person name="Sastre D.E."/>
            <person name="Gimenez M.I."/>
            <person name="Paggi R.A."/>
            <person name="Detter J.C."/>
            <person name="Davenport K.W."/>
            <person name="Goodwin L.A."/>
            <person name="Kyrpides N."/>
            <person name="Tapia R."/>
            <person name="Pitluck S."/>
            <person name="Lucas S."/>
            <person name="Woyke T."/>
            <person name="Maupin-Furlow J.A."/>
        </authorList>
    </citation>
    <scope>NUCLEOTIDE SEQUENCE [LARGE SCALE GENOMIC DNA]</scope>
    <source>
        <strain evidence="2">ATCC 43099</strain>
        <strain evidence="4">ATCC 43099 / DSM 3394 / CCM 3739 / CIP 104546 / IAM 13178 / JCM 8861 / NBRC 102185 / NCIMB 2190 / MS3</strain>
    </source>
</reference>
<protein>
    <submittedName>
        <fullName evidence="2">DUF867 domain protein</fullName>
    </submittedName>
</protein>
<gene>
    <name evidence="2" type="ordered locus">Nmag_2210</name>
    <name evidence="3" type="ORF">C500_09349</name>
</gene>
<dbReference type="PATRIC" id="fig|547559.17.peg.1843"/>
<dbReference type="Pfam" id="PF05908">
    <property type="entry name" value="Gamma_PGA_hydro"/>
    <property type="match status" value="1"/>
</dbReference>
<evidence type="ECO:0000256" key="1">
    <source>
        <dbReference type="SAM" id="MobiDB-lite"/>
    </source>
</evidence>
<dbReference type="PROSITE" id="PS51318">
    <property type="entry name" value="TAT"/>
    <property type="match status" value="1"/>
</dbReference>
<evidence type="ECO:0000313" key="3">
    <source>
        <dbReference type="EMBL" id="ELY30148.1"/>
    </source>
</evidence>
<reference evidence="2" key="4">
    <citation type="submission" date="2016-09" db="EMBL/GenBank/DDBJ databases">
        <authorList>
            <person name="Pfeiffer F."/>
        </authorList>
    </citation>
    <scope>NUCLEOTIDE SEQUENCE</scope>
    <source>
        <strain evidence="2">ATCC 43099</strain>
    </source>
</reference>
<dbReference type="eggNOG" id="arCOG00468">
    <property type="taxonomic scope" value="Archaea"/>
</dbReference>
<dbReference type="Gene3D" id="3.40.630.100">
    <property type="entry name" value="Poly-gamma-glutamate hydrolase, zinc-binding motif"/>
    <property type="match status" value="1"/>
</dbReference>
<reference evidence="3 5" key="3">
    <citation type="journal article" date="2014" name="PLoS Genet.">
        <title>Phylogenetically driven sequencing of extremely halophilic archaea reveals strategies for static and dynamic osmo-response.</title>
        <authorList>
            <person name="Becker E.A."/>
            <person name="Seitzer P.M."/>
            <person name="Tritt A."/>
            <person name="Larsen D."/>
            <person name="Krusor M."/>
            <person name="Yao A.I."/>
            <person name="Wu D."/>
            <person name="Madern D."/>
            <person name="Eisen J.A."/>
            <person name="Darling A.E."/>
            <person name="Facciotti M.T."/>
        </authorList>
    </citation>
    <scope>NUCLEOTIDE SEQUENCE [LARGE SCALE GENOMIC DNA]</scope>
    <source>
        <strain evidence="5">ATCC 43099 / DSM 3394 / CCM 3739 / CIP 104546 / IAM 13178 / JCM 8861 / NBRC 102185 / NCIMB 2190 / MS3</strain>
        <strain evidence="3">MS-3</strain>
    </source>
</reference>
<keyword evidence="4" id="KW-1185">Reference proteome</keyword>
<dbReference type="HOGENOM" id="CLU_061107_0_0_2"/>
<dbReference type="AlphaFoldDB" id="D3SWP5"/>
<dbReference type="KEGG" id="nmg:Nmag_2210"/>
<dbReference type="InterPro" id="IPR008585">
    <property type="entry name" value="Gamma_PGA_hydro"/>
</dbReference>
<dbReference type="InterPro" id="IPR006311">
    <property type="entry name" value="TAT_signal"/>
</dbReference>
<dbReference type="Proteomes" id="UP000011543">
    <property type="component" value="Unassembled WGS sequence"/>
</dbReference>
<reference evidence="4" key="1">
    <citation type="submission" date="2010-02" db="EMBL/GenBank/DDBJ databases">
        <title>Complete sequence of chromosome of Natrialba magadii ATCC 43099.</title>
        <authorList>
            <consortium name="US DOE Joint Genome Institute"/>
            <person name="Lucas S."/>
            <person name="Copeland A."/>
            <person name="Lapidus A."/>
            <person name="Cheng J.-F."/>
            <person name="Bruce D."/>
            <person name="Goodwin L."/>
            <person name="Pitluck S."/>
            <person name="Davenport K."/>
            <person name="Saunders E."/>
            <person name="Detter J.C."/>
            <person name="Han C."/>
            <person name="Tapia R."/>
            <person name="Land M."/>
            <person name="Hauser L."/>
            <person name="Kyrpides N."/>
            <person name="Mikhailova N."/>
            <person name="De Castro R.E."/>
            <person name="Maupin-Furlow J.A."/>
            <person name="Woyke T."/>
        </authorList>
    </citation>
    <scope>NUCLEOTIDE SEQUENCE [LARGE SCALE GENOMIC DNA]</scope>
    <source>
        <strain evidence="4">ATCC 43099 / DSM 3394 / CCM 3739 / CIP 104546 / IAM 13178 / JCM 8861 / NBRC 102185 / NCIMB 2190 / MS3</strain>
    </source>
</reference>
<dbReference type="EMBL" id="AOHS01000032">
    <property type="protein sequence ID" value="ELY30148.1"/>
    <property type="molecule type" value="Genomic_DNA"/>
</dbReference>
<organism evidence="2 4">
    <name type="scientific">Natrialba magadii (strain ATCC 43099 / DSM 3394 / CCM 3739 / CIP 104546 / IAM 13178 / JCM 8861 / NBRC 102185 / NCIMB 2190 / MS3)</name>
    <name type="common">Natronobacterium magadii</name>
    <dbReference type="NCBI Taxonomy" id="547559"/>
    <lineage>
        <taxon>Archaea</taxon>
        <taxon>Methanobacteriati</taxon>
        <taxon>Methanobacteriota</taxon>
        <taxon>Stenosarchaea group</taxon>
        <taxon>Halobacteria</taxon>
        <taxon>Halobacteriales</taxon>
        <taxon>Natrialbaceae</taxon>
        <taxon>Natrialba</taxon>
    </lineage>
</organism>